<dbReference type="PANTHER" id="PTHR30547:SF5">
    <property type="entry name" value="NUCLEASE YHCG-RELATED"/>
    <property type="match status" value="1"/>
</dbReference>
<sequence>MGPINNDKLFRSVRELIENARTQVVRNVNTTMLYTNYTISQMIVEEEQQGSDRAGYAETVVKDLNISLTATYGKGFSKRNLDYFKQFYLCYRERIVQTLFAQFERKAEGLPLASVLTVFAEQFKVGWSHYLLLMKVDQVNLKYDRNHIALTKIPVNGMNMKAGFLLLCTESILMSIRFNGFNAERIIQRTKANKAGYYKYGSNN</sequence>
<dbReference type="Pfam" id="PF17761">
    <property type="entry name" value="DUF1016_N"/>
    <property type="match status" value="1"/>
</dbReference>
<feature type="domain" description="YhcG N-terminal" evidence="1">
    <location>
        <begin position="13"/>
        <end position="138"/>
    </location>
</feature>
<gene>
    <name evidence="2" type="ORF">ACFSYC_05745</name>
</gene>
<dbReference type="Proteomes" id="UP001597601">
    <property type="component" value="Unassembled WGS sequence"/>
</dbReference>
<evidence type="ECO:0000313" key="2">
    <source>
        <dbReference type="EMBL" id="MFD2864186.1"/>
    </source>
</evidence>
<dbReference type="RefSeq" id="WP_377124460.1">
    <property type="nucleotide sequence ID" value="NZ_JBHUON010000005.1"/>
</dbReference>
<evidence type="ECO:0000259" key="1">
    <source>
        <dbReference type="Pfam" id="PF17761"/>
    </source>
</evidence>
<accession>A0ABW5XMI9</accession>
<dbReference type="InterPro" id="IPR053148">
    <property type="entry name" value="PD-DEXK-like_domain"/>
</dbReference>
<reference evidence="3" key="1">
    <citation type="journal article" date="2019" name="Int. J. Syst. Evol. Microbiol.">
        <title>The Global Catalogue of Microorganisms (GCM) 10K type strain sequencing project: providing services to taxonomists for standard genome sequencing and annotation.</title>
        <authorList>
            <consortium name="The Broad Institute Genomics Platform"/>
            <consortium name="The Broad Institute Genome Sequencing Center for Infectious Disease"/>
            <person name="Wu L."/>
            <person name="Ma J."/>
        </authorList>
    </citation>
    <scope>NUCLEOTIDE SEQUENCE [LARGE SCALE GENOMIC DNA]</scope>
    <source>
        <strain evidence="3">KCTC 52232</strain>
    </source>
</reference>
<keyword evidence="3" id="KW-1185">Reference proteome</keyword>
<dbReference type="EMBL" id="JBHUON010000005">
    <property type="protein sequence ID" value="MFD2864186.1"/>
    <property type="molecule type" value="Genomic_DNA"/>
</dbReference>
<evidence type="ECO:0000313" key="3">
    <source>
        <dbReference type="Proteomes" id="UP001597601"/>
    </source>
</evidence>
<organism evidence="2 3">
    <name type="scientific">Mucilaginibacter antarcticus</name>
    <dbReference type="NCBI Taxonomy" id="1855725"/>
    <lineage>
        <taxon>Bacteria</taxon>
        <taxon>Pseudomonadati</taxon>
        <taxon>Bacteroidota</taxon>
        <taxon>Sphingobacteriia</taxon>
        <taxon>Sphingobacteriales</taxon>
        <taxon>Sphingobacteriaceae</taxon>
        <taxon>Mucilaginibacter</taxon>
    </lineage>
</organism>
<dbReference type="InterPro" id="IPR041527">
    <property type="entry name" value="YhcG_N"/>
</dbReference>
<protein>
    <submittedName>
        <fullName evidence="2">DUF1016 N-terminal domain-containing protein</fullName>
    </submittedName>
</protein>
<proteinExistence type="predicted"/>
<dbReference type="PANTHER" id="PTHR30547">
    <property type="entry name" value="UNCHARACTERIZED PROTEIN YHCG-RELATED"/>
    <property type="match status" value="1"/>
</dbReference>
<name>A0ABW5XMI9_9SPHI</name>
<comment type="caution">
    <text evidence="2">The sequence shown here is derived from an EMBL/GenBank/DDBJ whole genome shotgun (WGS) entry which is preliminary data.</text>
</comment>